<dbReference type="AlphaFoldDB" id="A0A1N6EE23"/>
<evidence type="ECO:0000259" key="1">
    <source>
        <dbReference type="Pfam" id="PF09836"/>
    </source>
</evidence>
<evidence type="ECO:0000313" key="2">
    <source>
        <dbReference type="EMBL" id="SIN81288.1"/>
    </source>
</evidence>
<keyword evidence="2" id="KW-0238">DNA-binding</keyword>
<gene>
    <name evidence="2" type="ORF">SAMN05444002_0658</name>
</gene>
<evidence type="ECO:0000313" key="3">
    <source>
        <dbReference type="Proteomes" id="UP000184932"/>
    </source>
</evidence>
<dbReference type="InterPro" id="IPR018640">
    <property type="entry name" value="DUF2063"/>
</dbReference>
<protein>
    <submittedName>
        <fullName evidence="2">Putative DNA-binding domain-containing protein</fullName>
    </submittedName>
</protein>
<dbReference type="Proteomes" id="UP000184932">
    <property type="component" value="Unassembled WGS sequence"/>
</dbReference>
<keyword evidence="3" id="KW-1185">Reference proteome</keyword>
<feature type="domain" description="Putative DNA-binding" evidence="1">
    <location>
        <begin position="3"/>
        <end position="93"/>
    </location>
</feature>
<dbReference type="RefSeq" id="WP_074254817.1">
    <property type="nucleotide sequence ID" value="NZ_FSRL01000001.1"/>
</dbReference>
<dbReference type="GO" id="GO:0003677">
    <property type="term" value="F:DNA binding"/>
    <property type="evidence" value="ECO:0007669"/>
    <property type="project" value="UniProtKB-KW"/>
</dbReference>
<accession>A0A1N6EE23</accession>
<organism evidence="2 3">
    <name type="scientific">Vannielia litorea</name>
    <dbReference type="NCBI Taxonomy" id="1217970"/>
    <lineage>
        <taxon>Bacteria</taxon>
        <taxon>Pseudomonadati</taxon>
        <taxon>Pseudomonadota</taxon>
        <taxon>Alphaproteobacteria</taxon>
        <taxon>Rhodobacterales</taxon>
        <taxon>Paracoccaceae</taxon>
        <taxon>Vannielia</taxon>
    </lineage>
</organism>
<dbReference type="OrthoDB" id="4146344at2"/>
<dbReference type="InterPro" id="IPR044922">
    <property type="entry name" value="DUF2063_N_sf"/>
</dbReference>
<dbReference type="Gene3D" id="1.10.150.690">
    <property type="entry name" value="DUF2063"/>
    <property type="match status" value="1"/>
</dbReference>
<reference evidence="3" key="1">
    <citation type="submission" date="2016-11" db="EMBL/GenBank/DDBJ databases">
        <authorList>
            <person name="Varghese N."/>
            <person name="Submissions S."/>
        </authorList>
    </citation>
    <scope>NUCLEOTIDE SEQUENCE [LARGE SCALE GENOMIC DNA]</scope>
    <source>
        <strain evidence="3">DSM 29440</strain>
    </source>
</reference>
<sequence>MSQSAFHSALLAPDAPVPPGLVDPKGRPAGKRFDVYRNNVVVSLSEALAEAFPVIKGIVGEAFFSALAGQYVRQHPPRDPRIATWGGSFAGFLASFPPVAHLPYLPDVARLEQARRESYHAADSTPANPATITPQSRFALAPSVRLVQSPYPIHAIWRFTRGEGPKPEPQAQSVLVTRPGYDPQLTLLAPEAPAFLAGLAAGETLEEATPDGFDITETLTALLSGGALTEPQP</sequence>
<name>A0A1N6EE23_9RHOB</name>
<dbReference type="Pfam" id="PF09836">
    <property type="entry name" value="DUF2063"/>
    <property type="match status" value="1"/>
</dbReference>
<proteinExistence type="predicted"/>
<dbReference type="EMBL" id="FSRL01000001">
    <property type="protein sequence ID" value="SIN81288.1"/>
    <property type="molecule type" value="Genomic_DNA"/>
</dbReference>
<dbReference type="STRING" id="1217970.SAMN05444002_0658"/>